<evidence type="ECO:0000256" key="3">
    <source>
        <dbReference type="ARBA" id="ARBA00022490"/>
    </source>
</evidence>
<dbReference type="InterPro" id="IPR027444">
    <property type="entry name" value="H-NS_C_dom"/>
</dbReference>
<comment type="caution">
    <text evidence="6">The sequence shown here is derived from an EMBL/GenBank/DDBJ whole genome shotgun (WGS) entry which is preliminary data.</text>
</comment>
<evidence type="ECO:0000256" key="1">
    <source>
        <dbReference type="ARBA" id="ARBA00004453"/>
    </source>
</evidence>
<dbReference type="Pfam" id="PF22470">
    <property type="entry name" value="Histone_HNS_N"/>
    <property type="match status" value="1"/>
</dbReference>
<dbReference type="PANTHER" id="PTHR38097:SF2">
    <property type="entry name" value="DNA-BINDING PROTEIN STPA"/>
    <property type="match status" value="1"/>
</dbReference>
<dbReference type="Gene3D" id="1.10.287.1050">
    <property type="entry name" value="H-NS histone-like proteins"/>
    <property type="match status" value="1"/>
</dbReference>
<dbReference type="Gene3D" id="4.10.430.10">
    <property type="entry name" value="Histone-like protein H-NS, C-terminal domain"/>
    <property type="match status" value="1"/>
</dbReference>
<accession>A0A0A3YNH3</accession>
<name>A0A0A3YNH3_9GAMM</name>
<dbReference type="GO" id="GO:0003680">
    <property type="term" value="F:minor groove of adenine-thymine-rich DNA binding"/>
    <property type="evidence" value="ECO:0007669"/>
    <property type="project" value="TreeGrafter"/>
</dbReference>
<dbReference type="Proteomes" id="UP000030351">
    <property type="component" value="Unassembled WGS sequence"/>
</dbReference>
<organism evidence="6 7">
    <name type="scientific">Erwinia typographi</name>
    <dbReference type="NCBI Taxonomy" id="371042"/>
    <lineage>
        <taxon>Bacteria</taxon>
        <taxon>Pseudomonadati</taxon>
        <taxon>Pseudomonadota</taxon>
        <taxon>Gammaproteobacteria</taxon>
        <taxon>Enterobacterales</taxon>
        <taxon>Erwiniaceae</taxon>
        <taxon>Erwinia</taxon>
    </lineage>
</organism>
<gene>
    <name evidence="6" type="ORF">NG99_24430</name>
</gene>
<evidence type="ECO:0000259" key="5">
    <source>
        <dbReference type="SMART" id="SM00528"/>
    </source>
</evidence>
<keyword evidence="4" id="KW-0238">DNA-binding</keyword>
<sequence>MTPEAVHAFFSSARNVKRFTTHCDYRLLQSLNESFSEALDAKKAAHEKSERQRIEREEKRCELLALITGEGFSPEELIGGKALPGRARRTMKYSYSDNGKIRQWSGVGKTPRTIRDALNNGTPLESFLIEKQEFSNDNR</sequence>
<dbReference type="SMART" id="SM00528">
    <property type="entry name" value="HNS"/>
    <property type="match status" value="1"/>
</dbReference>
<evidence type="ECO:0000256" key="4">
    <source>
        <dbReference type="ARBA" id="ARBA00023125"/>
    </source>
</evidence>
<feature type="domain" description="DNA-binding protein H-NS-like C-terminal" evidence="5">
    <location>
        <begin position="83"/>
        <end position="129"/>
    </location>
</feature>
<dbReference type="GO" id="GO:0005829">
    <property type="term" value="C:cytosol"/>
    <property type="evidence" value="ECO:0007669"/>
    <property type="project" value="TreeGrafter"/>
</dbReference>
<dbReference type="PANTHER" id="PTHR38097">
    <property type="match status" value="1"/>
</dbReference>
<dbReference type="GO" id="GO:0000976">
    <property type="term" value="F:transcription cis-regulatory region binding"/>
    <property type="evidence" value="ECO:0007669"/>
    <property type="project" value="TreeGrafter"/>
</dbReference>
<dbReference type="eggNOG" id="COG2916">
    <property type="taxonomic scope" value="Bacteria"/>
</dbReference>
<dbReference type="InterPro" id="IPR054180">
    <property type="entry name" value="H-NS-like_N"/>
</dbReference>
<dbReference type="GO" id="GO:0001217">
    <property type="term" value="F:DNA-binding transcription repressor activity"/>
    <property type="evidence" value="ECO:0007669"/>
    <property type="project" value="TreeGrafter"/>
</dbReference>
<dbReference type="STRING" id="371042.NG99_24430"/>
<dbReference type="GO" id="GO:0032993">
    <property type="term" value="C:protein-DNA complex"/>
    <property type="evidence" value="ECO:0007669"/>
    <property type="project" value="TreeGrafter"/>
</dbReference>
<dbReference type="Pfam" id="PF00816">
    <property type="entry name" value="Histone_HNS"/>
    <property type="match status" value="1"/>
</dbReference>
<dbReference type="AlphaFoldDB" id="A0A0A3YNH3"/>
<dbReference type="SUPFAM" id="SSF81273">
    <property type="entry name" value="H-NS histone-like proteins"/>
    <property type="match status" value="1"/>
</dbReference>
<proteinExistence type="inferred from homology"/>
<dbReference type="GO" id="GO:0009295">
    <property type="term" value="C:nucleoid"/>
    <property type="evidence" value="ECO:0007669"/>
    <property type="project" value="UniProtKB-SubCell"/>
</dbReference>
<protein>
    <recommendedName>
        <fullName evidence="5">DNA-binding protein H-NS-like C-terminal domain-containing protein</fullName>
    </recommendedName>
</protein>
<dbReference type="EMBL" id="JRUQ01000080">
    <property type="protein sequence ID" value="KGT87029.1"/>
    <property type="molecule type" value="Genomic_DNA"/>
</dbReference>
<dbReference type="InterPro" id="IPR037150">
    <property type="entry name" value="H-NS_C_dom_sf"/>
</dbReference>
<dbReference type="GO" id="GO:0046983">
    <property type="term" value="F:protein dimerization activity"/>
    <property type="evidence" value="ECO:0007669"/>
    <property type="project" value="InterPro"/>
</dbReference>
<evidence type="ECO:0000256" key="2">
    <source>
        <dbReference type="ARBA" id="ARBA00010610"/>
    </source>
</evidence>
<evidence type="ECO:0000313" key="6">
    <source>
        <dbReference type="EMBL" id="KGT87029.1"/>
    </source>
</evidence>
<comment type="subcellular location">
    <subcellularLocation>
        <location evidence="1">Cytoplasm</location>
        <location evidence="1">Nucleoid</location>
    </subcellularLocation>
</comment>
<comment type="similarity">
    <text evidence="2">Belongs to the histone-like protein H-NS family.</text>
</comment>
<keyword evidence="7" id="KW-1185">Reference proteome</keyword>
<keyword evidence="3" id="KW-0963">Cytoplasm</keyword>
<dbReference type="InterPro" id="IPR027454">
    <property type="entry name" value="Histone_HNS_N"/>
</dbReference>
<evidence type="ECO:0000313" key="7">
    <source>
        <dbReference type="Proteomes" id="UP000030351"/>
    </source>
</evidence>
<dbReference type="GO" id="GO:0003681">
    <property type="term" value="F:bent DNA binding"/>
    <property type="evidence" value="ECO:0007669"/>
    <property type="project" value="TreeGrafter"/>
</dbReference>
<reference evidence="6 7" key="1">
    <citation type="submission" date="2014-10" db="EMBL/GenBank/DDBJ databases">
        <title>Genome sequence of Erwinia typographi M043b.</title>
        <authorList>
            <person name="Chan K.-G."/>
            <person name="Tan W.-S."/>
        </authorList>
    </citation>
    <scope>NUCLEOTIDE SEQUENCE [LARGE SCALE GENOMIC DNA]</scope>
    <source>
        <strain evidence="6 7">M043b</strain>
    </source>
</reference>